<dbReference type="EMBL" id="BAHD01000014">
    <property type="protein sequence ID" value="GAB94885.1"/>
    <property type="molecule type" value="Genomic_DNA"/>
</dbReference>
<reference evidence="6 7" key="1">
    <citation type="submission" date="2012-08" db="EMBL/GenBank/DDBJ databases">
        <title>Whole genome shotgun sequence of Kineosphaera limosa NBRC 100340.</title>
        <authorList>
            <person name="Yoshida I."/>
            <person name="Isaki S."/>
            <person name="Hosoyama A."/>
            <person name="Tsuchikane K."/>
            <person name="Katsumata H."/>
            <person name="Ando Y."/>
            <person name="Ohji S."/>
            <person name="Hamada M."/>
            <person name="Tamura T."/>
            <person name="Yamazoe A."/>
            <person name="Yamazaki S."/>
            <person name="Fujita N."/>
        </authorList>
    </citation>
    <scope>NUCLEOTIDE SEQUENCE [LARGE SCALE GENOMIC DNA]</scope>
    <source>
        <strain evidence="6 7">NBRC 100340</strain>
    </source>
</reference>
<sequence>MNILVLIASILLGLAMVGAGTAKVRHQEPVTSTLDRLKVSRSLQRTIGFLEVLGGIGVALGGVAITIGSPLGWLGVAAAIGLVLMMAGALSWHAKERDTLKNSSGALILFVFSGAVAALQILTV</sequence>
<dbReference type="RefSeq" id="WP_006591417.1">
    <property type="nucleotide sequence ID" value="NZ_BAHD01000014.1"/>
</dbReference>
<organism evidence="6 7">
    <name type="scientific">Kineosphaera limosa NBRC 100340</name>
    <dbReference type="NCBI Taxonomy" id="1184609"/>
    <lineage>
        <taxon>Bacteria</taxon>
        <taxon>Bacillati</taxon>
        <taxon>Actinomycetota</taxon>
        <taxon>Actinomycetes</taxon>
        <taxon>Micrococcales</taxon>
        <taxon>Dermatophilaceae</taxon>
        <taxon>Kineosphaera</taxon>
    </lineage>
</organism>
<evidence type="ECO:0008006" key="8">
    <source>
        <dbReference type="Google" id="ProtNLM"/>
    </source>
</evidence>
<dbReference type="Proteomes" id="UP000008366">
    <property type="component" value="Unassembled WGS sequence"/>
</dbReference>
<dbReference type="Pfam" id="PF13564">
    <property type="entry name" value="DoxX_2"/>
    <property type="match status" value="1"/>
</dbReference>
<keyword evidence="3 5" id="KW-1133">Transmembrane helix</keyword>
<evidence type="ECO:0000256" key="4">
    <source>
        <dbReference type="ARBA" id="ARBA00023136"/>
    </source>
</evidence>
<evidence type="ECO:0000256" key="1">
    <source>
        <dbReference type="ARBA" id="ARBA00004141"/>
    </source>
</evidence>
<evidence type="ECO:0000313" key="7">
    <source>
        <dbReference type="Proteomes" id="UP000008366"/>
    </source>
</evidence>
<keyword evidence="7" id="KW-1185">Reference proteome</keyword>
<dbReference type="GO" id="GO:0016020">
    <property type="term" value="C:membrane"/>
    <property type="evidence" value="ECO:0007669"/>
    <property type="project" value="UniProtKB-SubCell"/>
</dbReference>
<name>K6W6S4_9MICO</name>
<feature type="transmembrane region" description="Helical" evidence="5">
    <location>
        <begin position="104"/>
        <end position="122"/>
    </location>
</feature>
<dbReference type="OrthoDB" id="165191at2"/>
<gene>
    <name evidence="6" type="ORF">KILIM_014_00200</name>
</gene>
<evidence type="ECO:0000313" key="6">
    <source>
        <dbReference type="EMBL" id="GAB94885.1"/>
    </source>
</evidence>
<keyword evidence="4 5" id="KW-0472">Membrane</keyword>
<dbReference type="InterPro" id="IPR032808">
    <property type="entry name" value="DoxX"/>
</dbReference>
<proteinExistence type="predicted"/>
<protein>
    <recommendedName>
        <fullName evidence="8">DoxX family protein</fullName>
    </recommendedName>
</protein>
<evidence type="ECO:0000256" key="2">
    <source>
        <dbReference type="ARBA" id="ARBA00022692"/>
    </source>
</evidence>
<dbReference type="AlphaFoldDB" id="K6W6S4"/>
<comment type="caution">
    <text evidence="6">The sequence shown here is derived from an EMBL/GenBank/DDBJ whole genome shotgun (WGS) entry which is preliminary data.</text>
</comment>
<evidence type="ECO:0000256" key="5">
    <source>
        <dbReference type="SAM" id="Phobius"/>
    </source>
</evidence>
<accession>K6W6S4</accession>
<keyword evidence="2 5" id="KW-0812">Transmembrane</keyword>
<dbReference type="STRING" id="1184609.KILIM_014_00200"/>
<feature type="transmembrane region" description="Helical" evidence="5">
    <location>
        <begin position="72"/>
        <end position="92"/>
    </location>
</feature>
<evidence type="ECO:0000256" key="3">
    <source>
        <dbReference type="ARBA" id="ARBA00022989"/>
    </source>
</evidence>
<comment type="subcellular location">
    <subcellularLocation>
        <location evidence="1">Membrane</location>
        <topology evidence="1">Multi-pass membrane protein</topology>
    </subcellularLocation>
</comment>
<feature type="transmembrane region" description="Helical" evidence="5">
    <location>
        <begin position="46"/>
        <end position="65"/>
    </location>
</feature>